<evidence type="ECO:0000313" key="4">
    <source>
        <dbReference type="EMBL" id="KAK6161127.1"/>
    </source>
</evidence>
<evidence type="ECO:0000256" key="1">
    <source>
        <dbReference type="ARBA" id="ARBA00022837"/>
    </source>
</evidence>
<dbReference type="SUPFAM" id="SSF47473">
    <property type="entry name" value="EF-hand"/>
    <property type="match status" value="1"/>
</dbReference>
<dbReference type="Pfam" id="PF13202">
    <property type="entry name" value="EF-hand_5"/>
    <property type="match status" value="1"/>
</dbReference>
<keyword evidence="5" id="KW-1185">Reference proteome</keyword>
<dbReference type="PROSITE" id="PS00018">
    <property type="entry name" value="EF_HAND_1"/>
    <property type="match status" value="3"/>
</dbReference>
<proteinExistence type="predicted"/>
<evidence type="ECO:0000256" key="2">
    <source>
        <dbReference type="SAM" id="MobiDB-lite"/>
    </source>
</evidence>
<feature type="domain" description="EF-hand" evidence="3">
    <location>
        <begin position="150"/>
        <end position="179"/>
    </location>
</feature>
<dbReference type="Proteomes" id="UP001318860">
    <property type="component" value="Unassembled WGS sequence"/>
</dbReference>
<dbReference type="SUPFAM" id="SSF57850">
    <property type="entry name" value="RING/U-box"/>
    <property type="match status" value="1"/>
</dbReference>
<comment type="caution">
    <text evidence="4">The sequence shown here is derived from an EMBL/GenBank/DDBJ whole genome shotgun (WGS) entry which is preliminary data.</text>
</comment>
<dbReference type="Pfam" id="PF13499">
    <property type="entry name" value="EF-hand_7"/>
    <property type="match status" value="1"/>
</dbReference>
<evidence type="ECO:0000259" key="3">
    <source>
        <dbReference type="PROSITE" id="PS50222"/>
    </source>
</evidence>
<protein>
    <recommendedName>
        <fullName evidence="3">EF-hand domain-containing protein</fullName>
    </recommendedName>
</protein>
<accession>A0ABR0XPP4</accession>
<dbReference type="EMBL" id="JABTTQ020000003">
    <property type="protein sequence ID" value="KAK6161127.1"/>
    <property type="molecule type" value="Genomic_DNA"/>
</dbReference>
<organism evidence="4 5">
    <name type="scientific">Rehmannia glutinosa</name>
    <name type="common">Chinese foxglove</name>
    <dbReference type="NCBI Taxonomy" id="99300"/>
    <lineage>
        <taxon>Eukaryota</taxon>
        <taxon>Viridiplantae</taxon>
        <taxon>Streptophyta</taxon>
        <taxon>Embryophyta</taxon>
        <taxon>Tracheophyta</taxon>
        <taxon>Spermatophyta</taxon>
        <taxon>Magnoliopsida</taxon>
        <taxon>eudicotyledons</taxon>
        <taxon>Gunneridae</taxon>
        <taxon>Pentapetalae</taxon>
        <taxon>asterids</taxon>
        <taxon>lamiids</taxon>
        <taxon>Lamiales</taxon>
        <taxon>Orobanchaceae</taxon>
        <taxon>Rehmannieae</taxon>
        <taxon>Rehmannia</taxon>
    </lineage>
</organism>
<evidence type="ECO:0000313" key="5">
    <source>
        <dbReference type="Proteomes" id="UP001318860"/>
    </source>
</evidence>
<feature type="domain" description="EF-hand" evidence="3">
    <location>
        <begin position="315"/>
        <end position="342"/>
    </location>
</feature>
<dbReference type="PROSITE" id="PS50222">
    <property type="entry name" value="EF_HAND_2"/>
    <property type="match status" value="4"/>
</dbReference>
<feature type="domain" description="EF-hand" evidence="3">
    <location>
        <begin position="114"/>
        <end position="149"/>
    </location>
</feature>
<dbReference type="PANTHER" id="PTHR10827">
    <property type="entry name" value="RETICULOCALBIN"/>
    <property type="match status" value="1"/>
</dbReference>
<dbReference type="CDD" id="cd00051">
    <property type="entry name" value="EFh"/>
    <property type="match status" value="2"/>
</dbReference>
<dbReference type="Gene3D" id="1.10.238.10">
    <property type="entry name" value="EF-hand"/>
    <property type="match status" value="2"/>
</dbReference>
<name>A0ABR0XPP4_REHGL</name>
<dbReference type="InterPro" id="IPR002048">
    <property type="entry name" value="EF_hand_dom"/>
</dbReference>
<keyword evidence="1" id="KW-0106">Calcium</keyword>
<feature type="region of interest" description="Disordered" evidence="2">
    <location>
        <begin position="1"/>
        <end position="60"/>
    </location>
</feature>
<sequence length="488" mass="54171">MSTPPPPPVVTSLPPPPAMSTPPPPPAMSTPPPPPVVTSLPPPPAMSTPPPPPVVTYLPPPPALSTSLSPLSTPIMPVLSHSPRPRVLVPIPRPFPSPIRAPSLDTRGIRASEEEKNSAKAFFKKLDANGDGKISLVEFKACTSSWLSDDKLFKQLDSNGDGTLDFYEALSLYYMEKKVRIPKCDGCRDLLVGPYFSCLICQAYVPNTCDLCCGCYHGGKFKHQHASCNFLDHHALLMLFRDRTTNAQKIQEKQEMEELRGIAKSHYRAGSPEVQALAHKFFKSLDTDGDGRVDLPEFLSFMRQEGYAQMRNPYFFKELDRDGNGTLDFWEVMTLYYIIKSGRPFCDWCGNFIPGIFFSCVECFKRPESSFSLCRDCYRSEKCSHNHYGKTQFLDNYTLLEAQKDSALAQATGVNQTKTRTTGSTSTRSAIPHNAIVPASNGNLYINNTGPTYHTYVVNPPSPRPNYSTAIVPASKMDFADYFPDCTQ</sequence>
<dbReference type="SMART" id="SM00054">
    <property type="entry name" value="EFh"/>
    <property type="match status" value="4"/>
</dbReference>
<feature type="domain" description="EF-hand" evidence="3">
    <location>
        <begin position="273"/>
        <end position="308"/>
    </location>
</feature>
<dbReference type="InterPro" id="IPR011992">
    <property type="entry name" value="EF-hand-dom_pair"/>
</dbReference>
<dbReference type="PANTHER" id="PTHR10827:SF89">
    <property type="entry name" value="EF-HAND DOMAIN-CONTAINING PROTEIN"/>
    <property type="match status" value="1"/>
</dbReference>
<reference evidence="4 5" key="1">
    <citation type="journal article" date="2021" name="Comput. Struct. Biotechnol. J.">
        <title>De novo genome assembly of the potent medicinal plant Rehmannia glutinosa using nanopore technology.</title>
        <authorList>
            <person name="Ma L."/>
            <person name="Dong C."/>
            <person name="Song C."/>
            <person name="Wang X."/>
            <person name="Zheng X."/>
            <person name="Niu Y."/>
            <person name="Chen S."/>
            <person name="Feng W."/>
        </authorList>
    </citation>
    <scope>NUCLEOTIDE SEQUENCE [LARGE SCALE GENOMIC DNA]</scope>
    <source>
        <strain evidence="4">DH-2019</strain>
    </source>
</reference>
<gene>
    <name evidence="4" type="ORF">DH2020_004508</name>
</gene>
<dbReference type="InterPro" id="IPR018247">
    <property type="entry name" value="EF_Hand_1_Ca_BS"/>
</dbReference>